<keyword evidence="4" id="KW-0547">Nucleotide-binding</keyword>
<evidence type="ECO:0000256" key="7">
    <source>
        <dbReference type="ARBA" id="ARBA00051744"/>
    </source>
</evidence>
<evidence type="ECO:0000256" key="9">
    <source>
        <dbReference type="ARBA" id="ARBA00055191"/>
    </source>
</evidence>
<dbReference type="GO" id="GO:0052622">
    <property type="term" value="F:ATP/ADP dimethylallyltransferase activity"/>
    <property type="evidence" value="ECO:0007669"/>
    <property type="project" value="UniProtKB-EC"/>
</dbReference>
<dbReference type="Pfam" id="PF01715">
    <property type="entry name" value="IPPT"/>
    <property type="match status" value="2"/>
</dbReference>
<dbReference type="Gene3D" id="3.40.50.300">
    <property type="entry name" value="P-loop containing nucleotide triphosphate hydrolases"/>
    <property type="match status" value="1"/>
</dbReference>
<protein>
    <recommendedName>
        <fullName evidence="10">adenylate dimethylallyltransferase (ADP/ATP-dependent)</fullName>
        <ecNumber evidence="10">2.5.1.112</ecNumber>
    </recommendedName>
</protein>
<evidence type="ECO:0000256" key="2">
    <source>
        <dbReference type="ARBA" id="ARBA00022679"/>
    </source>
</evidence>
<dbReference type="GO" id="GO:0006400">
    <property type="term" value="P:tRNA modification"/>
    <property type="evidence" value="ECO:0007669"/>
    <property type="project" value="TreeGrafter"/>
</dbReference>
<comment type="catalytic activity">
    <reaction evidence="7">
        <text>dimethylallyl diphosphate + ATP = N(6)-(dimethylallyl)adenosine 5'-triphosphate + diphosphate</text>
        <dbReference type="Rhea" id="RHEA:36331"/>
        <dbReference type="ChEBI" id="CHEBI:30616"/>
        <dbReference type="ChEBI" id="CHEBI:33019"/>
        <dbReference type="ChEBI" id="CHEBI:57623"/>
        <dbReference type="ChEBI" id="CHEBI:73532"/>
        <dbReference type="EC" id="2.5.1.112"/>
    </reaction>
</comment>
<reference evidence="11" key="1">
    <citation type="submission" date="2020-06" db="EMBL/GenBank/DDBJ databases">
        <authorList>
            <person name="Li T."/>
            <person name="Hu X."/>
            <person name="Zhang T."/>
            <person name="Song X."/>
            <person name="Zhang H."/>
            <person name="Dai N."/>
            <person name="Sheng W."/>
            <person name="Hou X."/>
            <person name="Wei L."/>
        </authorList>
    </citation>
    <scope>NUCLEOTIDE SEQUENCE</scope>
    <source>
        <strain evidence="11">K16</strain>
        <tissue evidence="11">Leaf</tissue>
    </source>
</reference>
<dbReference type="PANTHER" id="PTHR11088">
    <property type="entry name" value="TRNA DIMETHYLALLYLTRANSFERASE"/>
    <property type="match status" value="1"/>
</dbReference>
<keyword evidence="6" id="KW-0809">Transit peptide</keyword>
<dbReference type="GO" id="GO:0005739">
    <property type="term" value="C:mitochondrion"/>
    <property type="evidence" value="ECO:0007669"/>
    <property type="project" value="TreeGrafter"/>
</dbReference>
<evidence type="ECO:0000256" key="5">
    <source>
        <dbReference type="ARBA" id="ARBA00022840"/>
    </source>
</evidence>
<dbReference type="AlphaFoldDB" id="A0AAE1X6C6"/>
<sequence>MKISFSACKQTQPLVNFPGGLINMDQLILPRHRRKDKVVVVMGATGTGKSRLSIDLATRFDAEVINSDKMQVYKGLNIATNKVTEEECGGVPHHLLGIIDPDADFWAHDFVYHASLAADAITNRGRLPIIAGGSNSCIKALVNDDIEFRSRYECCFLWVDVSMPVLHSFVSKRVNQMVGAGLVEESREFFKPDGDYTRGIRRAIGVPEMDEFFRHERVVDEATRARLLQAAIDQIKANNCKLACRQLQNILRLVEQLEWRMHRLDATEAFLKRGEDANEAWERLVAGPSTRIVGRFLCEEHIDFVSAITGPAPAAATAPASIILGPTSTTAVAAATH</sequence>
<evidence type="ECO:0000256" key="10">
    <source>
        <dbReference type="ARBA" id="ARBA00066838"/>
    </source>
</evidence>
<dbReference type="GO" id="GO:0009691">
    <property type="term" value="P:cytokinin biosynthetic process"/>
    <property type="evidence" value="ECO:0007669"/>
    <property type="project" value="UniProtKB-KW"/>
</dbReference>
<dbReference type="GO" id="GO:0009824">
    <property type="term" value="F:AMP dimethylallyltransferase activity"/>
    <property type="evidence" value="ECO:0007669"/>
    <property type="project" value="UniProtKB-ARBA"/>
</dbReference>
<proteinExistence type="inferred from homology"/>
<dbReference type="EC" id="2.5.1.112" evidence="10"/>
<dbReference type="SUPFAM" id="SSF52540">
    <property type="entry name" value="P-loop containing nucleoside triphosphate hydrolases"/>
    <property type="match status" value="1"/>
</dbReference>
<evidence type="ECO:0000256" key="8">
    <source>
        <dbReference type="ARBA" id="ARBA00052386"/>
    </source>
</evidence>
<reference evidence="11" key="2">
    <citation type="journal article" date="2024" name="Plant">
        <title>Genomic evolution and insights into agronomic trait innovations of Sesamum species.</title>
        <authorList>
            <person name="Miao H."/>
            <person name="Wang L."/>
            <person name="Qu L."/>
            <person name="Liu H."/>
            <person name="Sun Y."/>
            <person name="Le M."/>
            <person name="Wang Q."/>
            <person name="Wei S."/>
            <person name="Zheng Y."/>
            <person name="Lin W."/>
            <person name="Duan Y."/>
            <person name="Cao H."/>
            <person name="Xiong S."/>
            <person name="Wang X."/>
            <person name="Wei L."/>
            <person name="Li C."/>
            <person name="Ma Q."/>
            <person name="Ju M."/>
            <person name="Zhao R."/>
            <person name="Li G."/>
            <person name="Mu C."/>
            <person name="Tian Q."/>
            <person name="Mei H."/>
            <person name="Zhang T."/>
            <person name="Gao T."/>
            <person name="Zhang H."/>
        </authorList>
    </citation>
    <scope>NUCLEOTIDE SEQUENCE</scope>
    <source>
        <strain evidence="11">K16</strain>
    </source>
</reference>
<evidence type="ECO:0000256" key="3">
    <source>
        <dbReference type="ARBA" id="ARBA00022712"/>
    </source>
</evidence>
<evidence type="ECO:0000313" key="11">
    <source>
        <dbReference type="EMBL" id="KAK4405672.1"/>
    </source>
</evidence>
<dbReference type="GO" id="GO:0005524">
    <property type="term" value="F:ATP binding"/>
    <property type="evidence" value="ECO:0007669"/>
    <property type="project" value="UniProtKB-KW"/>
</dbReference>
<evidence type="ECO:0000256" key="1">
    <source>
        <dbReference type="ARBA" id="ARBA00005842"/>
    </source>
</evidence>
<dbReference type="GO" id="GO:0052381">
    <property type="term" value="F:tRNA dimethylallyltransferase activity"/>
    <property type="evidence" value="ECO:0007669"/>
    <property type="project" value="TreeGrafter"/>
</dbReference>
<evidence type="ECO:0000313" key="12">
    <source>
        <dbReference type="Proteomes" id="UP001289374"/>
    </source>
</evidence>
<organism evidence="11 12">
    <name type="scientific">Sesamum angolense</name>
    <dbReference type="NCBI Taxonomy" id="2727404"/>
    <lineage>
        <taxon>Eukaryota</taxon>
        <taxon>Viridiplantae</taxon>
        <taxon>Streptophyta</taxon>
        <taxon>Embryophyta</taxon>
        <taxon>Tracheophyta</taxon>
        <taxon>Spermatophyta</taxon>
        <taxon>Magnoliopsida</taxon>
        <taxon>eudicotyledons</taxon>
        <taxon>Gunneridae</taxon>
        <taxon>Pentapetalae</taxon>
        <taxon>asterids</taxon>
        <taxon>lamiids</taxon>
        <taxon>Lamiales</taxon>
        <taxon>Pedaliaceae</taxon>
        <taxon>Sesamum</taxon>
    </lineage>
</organism>
<dbReference type="EMBL" id="JACGWL010000003">
    <property type="protein sequence ID" value="KAK4405672.1"/>
    <property type="molecule type" value="Genomic_DNA"/>
</dbReference>
<keyword evidence="5" id="KW-0067">ATP-binding</keyword>
<evidence type="ECO:0000256" key="6">
    <source>
        <dbReference type="ARBA" id="ARBA00022946"/>
    </source>
</evidence>
<keyword evidence="2" id="KW-0808">Transferase</keyword>
<gene>
    <name evidence="11" type="ORF">Sango_0573700</name>
</gene>
<name>A0AAE1X6C6_9LAMI</name>
<comment type="caution">
    <text evidence="11">The sequence shown here is derived from an EMBL/GenBank/DDBJ whole genome shotgun (WGS) entry which is preliminary data.</text>
</comment>
<dbReference type="Gene3D" id="1.10.287.890">
    <property type="entry name" value="Crystal structure of tRNA isopentenylpyrophosphate transferase (bh2366) domain"/>
    <property type="match status" value="1"/>
</dbReference>
<comment type="catalytic activity">
    <reaction evidence="8">
        <text>dimethylallyl diphosphate + ADP = N(6)-(dimethylallyl)adenosine 5'-diphosphate + diphosphate</text>
        <dbReference type="Rhea" id="RHEA:36327"/>
        <dbReference type="ChEBI" id="CHEBI:33019"/>
        <dbReference type="ChEBI" id="CHEBI:57623"/>
        <dbReference type="ChEBI" id="CHEBI:73533"/>
        <dbReference type="ChEBI" id="CHEBI:456216"/>
        <dbReference type="EC" id="2.5.1.112"/>
    </reaction>
</comment>
<dbReference type="InterPro" id="IPR039657">
    <property type="entry name" value="Dimethylallyltransferase"/>
</dbReference>
<keyword evidence="3" id="KW-0203">Cytokinin biosynthesis</keyword>
<dbReference type="Proteomes" id="UP001289374">
    <property type="component" value="Unassembled WGS sequence"/>
</dbReference>
<dbReference type="InterPro" id="IPR027417">
    <property type="entry name" value="P-loop_NTPase"/>
</dbReference>
<dbReference type="PANTHER" id="PTHR11088:SF74">
    <property type="entry name" value="ADENYLATE ISOPENTENYLTRANSFERASE 5, CHLOROPLASTIC"/>
    <property type="match status" value="1"/>
</dbReference>
<accession>A0AAE1X6C6</accession>
<comment type="function">
    <text evidence="9">Involved in cytokinin biosynthesis. Catalyzes the transfer of an isopentenyl group from dimethylallyl diphosphate (DMAPP) to ATP and ADP.</text>
</comment>
<keyword evidence="12" id="KW-1185">Reference proteome</keyword>
<dbReference type="FunFam" id="1.10.287.890:FF:000002">
    <property type="entry name" value="Adenylate isopentenyltransferase 5, chloroplastic"/>
    <property type="match status" value="1"/>
</dbReference>
<comment type="similarity">
    <text evidence="1">Belongs to the IPP transferase family.</text>
</comment>
<evidence type="ECO:0000256" key="4">
    <source>
        <dbReference type="ARBA" id="ARBA00022741"/>
    </source>
</evidence>